<dbReference type="EMBL" id="NQWI01000154">
    <property type="protein sequence ID" value="PDW01031.1"/>
    <property type="molecule type" value="Genomic_DNA"/>
</dbReference>
<organism evidence="1 2">
    <name type="scientific">Candidatus Viridilinea mediisalina</name>
    <dbReference type="NCBI Taxonomy" id="2024553"/>
    <lineage>
        <taxon>Bacteria</taxon>
        <taxon>Bacillati</taxon>
        <taxon>Chloroflexota</taxon>
        <taxon>Chloroflexia</taxon>
        <taxon>Chloroflexales</taxon>
        <taxon>Chloroflexineae</taxon>
        <taxon>Oscillochloridaceae</taxon>
        <taxon>Candidatus Viridilinea</taxon>
    </lineage>
</organism>
<proteinExistence type="predicted"/>
<dbReference type="SUPFAM" id="SSF52980">
    <property type="entry name" value="Restriction endonuclease-like"/>
    <property type="match status" value="1"/>
</dbReference>
<dbReference type="InterPro" id="IPR014968">
    <property type="entry name" value="XisI"/>
</dbReference>
<evidence type="ECO:0008006" key="3">
    <source>
        <dbReference type="Google" id="ProtNLM"/>
    </source>
</evidence>
<protein>
    <recommendedName>
        <fullName evidence="3">XisI protein</fullName>
    </recommendedName>
</protein>
<dbReference type="OrthoDB" id="460618at2"/>
<dbReference type="Pfam" id="PF08869">
    <property type="entry name" value="XisI"/>
    <property type="match status" value="1"/>
</dbReference>
<dbReference type="GO" id="GO:0003676">
    <property type="term" value="F:nucleic acid binding"/>
    <property type="evidence" value="ECO:0007669"/>
    <property type="project" value="InterPro"/>
</dbReference>
<dbReference type="CDD" id="cd16382">
    <property type="entry name" value="XisI-like"/>
    <property type="match status" value="1"/>
</dbReference>
<dbReference type="AlphaFoldDB" id="A0A2A6RDY7"/>
<name>A0A2A6RDY7_9CHLR</name>
<dbReference type="Gene3D" id="3.30.310.110">
    <property type="entry name" value="XisI-like"/>
    <property type="match status" value="1"/>
</dbReference>
<reference evidence="2" key="1">
    <citation type="submission" date="2017-08" db="EMBL/GenBank/DDBJ databases">
        <authorList>
            <person name="Grouzdev D.S."/>
            <person name="Gaisin V.A."/>
            <person name="Rysina M.S."/>
            <person name="Gorlenko V.M."/>
        </authorList>
    </citation>
    <scope>NUCLEOTIDE SEQUENCE [LARGE SCALE GENOMIC DNA]</scope>
    <source>
        <strain evidence="2">Kir15-3F</strain>
    </source>
</reference>
<evidence type="ECO:0000313" key="2">
    <source>
        <dbReference type="Proteomes" id="UP000220527"/>
    </source>
</evidence>
<dbReference type="InterPro" id="IPR035943">
    <property type="entry name" value="XisI-like_sf"/>
</dbReference>
<dbReference type="Proteomes" id="UP000220527">
    <property type="component" value="Unassembled WGS sequence"/>
</dbReference>
<gene>
    <name evidence="1" type="ORF">CJ255_19715</name>
</gene>
<evidence type="ECO:0000313" key="1">
    <source>
        <dbReference type="EMBL" id="PDW01031.1"/>
    </source>
</evidence>
<dbReference type="InterPro" id="IPR011335">
    <property type="entry name" value="Restrct_endonuc-II-like"/>
</dbReference>
<dbReference type="Gene3D" id="3.40.1350.10">
    <property type="match status" value="1"/>
</dbReference>
<dbReference type="InterPro" id="IPR011856">
    <property type="entry name" value="tRNA_endonuc-like_dom_sf"/>
</dbReference>
<dbReference type="SUPFAM" id="SSF143847">
    <property type="entry name" value="XisI-like"/>
    <property type="match status" value="1"/>
</dbReference>
<comment type="caution">
    <text evidence="1">The sequence shown here is derived from an EMBL/GenBank/DDBJ whole genome shotgun (WGS) entry which is preliminary data.</text>
</comment>
<sequence>MEREQPEIKLGDNKVYIDIFASRTIITAYRENERIAVEVKGFTGPSEMETLELRNHIIEVLSDEAKTIPLGEDDLEVALITDSIHDHYQILYLGWQGPHRTYTPFIHVRIVADKAYIERDGTEDGIATRLEARGVSRSQIVLAFHPPFKRPLTDYAVA</sequence>
<accession>A0A2A6RDY7</accession>
<keyword evidence="2" id="KW-1185">Reference proteome</keyword>